<dbReference type="InterPro" id="IPR040442">
    <property type="entry name" value="Pyrv_kinase-like_dom_sf"/>
</dbReference>
<keyword evidence="6" id="KW-0479">Metal-binding</keyword>
<organism evidence="7 8">
    <name type="scientific">Acaromyces ingoldii</name>
    <dbReference type="NCBI Taxonomy" id="215250"/>
    <lineage>
        <taxon>Eukaryota</taxon>
        <taxon>Fungi</taxon>
        <taxon>Dikarya</taxon>
        <taxon>Basidiomycota</taxon>
        <taxon>Ustilaginomycotina</taxon>
        <taxon>Exobasidiomycetes</taxon>
        <taxon>Exobasidiales</taxon>
        <taxon>Cryptobasidiaceae</taxon>
        <taxon>Acaromyces</taxon>
    </lineage>
</organism>
<dbReference type="InterPro" id="IPR039556">
    <property type="entry name" value="ICL/PEPM"/>
</dbReference>
<dbReference type="PROSITE" id="PS00161">
    <property type="entry name" value="ISOCITRATE_LYASE"/>
    <property type="match status" value="1"/>
</dbReference>
<dbReference type="Gene3D" id="1.10.10.850">
    <property type="match status" value="1"/>
</dbReference>
<sequence length="558" mass="61377">MTNIASTSLYAAPQPLRITPPTAEEETADFKKACDEVQKWFDSPRFKGIKRPYGPADVVSKRGSVPVQPPQSSLMADKLFSILTERFRERKPVHTMGAIDPVQQSQMAHYLEVTYVSGWAASSVLTTCNNEVGPDLADYPYTTVPNQVQRLFKAQLHHDRKHYDERCLLSPEQRAKTPWTDYLRPIIADADTGHGGLSTVMKLAKLFAEHGAAAIHMEDQLHGGKKCGHQAGKVLVPTSEHINRLNAARLAWDVLGSANVLIARTDSESGKLISSNIDVRDHEFIKGALNLPEGAKSLAETLQDAEAAGKRGKEVDDVEKAWMDTCKLVTFNDAVAEHNASNQAGVEEYKKRVAGGVSNTVARAICADILGPEGVPSWDWEKPRTKEGYFHFTGGLDAAVKRVNLFAPYADMLWLETKTPNVEEASGFAKRIHEVHPDKMLVYNLSPSFNWSAHGFDETALQNFIWDLASSGFVLQLISLAGLHSTGLITSELARDFSKTGMEAYVRLIQRREKELGVDVLTHQKWSGAGYADRMIQTVSSGSSATSAMGGDSTEHSF</sequence>
<dbReference type="FunCoup" id="A0A316YNQ4">
    <property type="interactions" value="77"/>
</dbReference>
<evidence type="ECO:0000256" key="2">
    <source>
        <dbReference type="ARBA" id="ARBA00023239"/>
    </source>
</evidence>
<dbReference type="FunFam" id="1.10.10.850:FF:000001">
    <property type="entry name" value="Isocitrate lyase"/>
    <property type="match status" value="1"/>
</dbReference>
<keyword evidence="2 3" id="KW-0456">Lyase</keyword>
<dbReference type="Gene3D" id="3.20.20.60">
    <property type="entry name" value="Phosphoenolpyruvate-binding domains"/>
    <property type="match status" value="1"/>
</dbReference>
<dbReference type="GO" id="GO:0046421">
    <property type="term" value="F:methylisocitrate lyase activity"/>
    <property type="evidence" value="ECO:0007669"/>
    <property type="project" value="TreeGrafter"/>
</dbReference>
<dbReference type="GO" id="GO:0019629">
    <property type="term" value="P:propionate catabolic process, 2-methylcitrate cycle"/>
    <property type="evidence" value="ECO:0007669"/>
    <property type="project" value="TreeGrafter"/>
</dbReference>
<dbReference type="GeneID" id="37044148"/>
<dbReference type="OrthoDB" id="4078635at2759"/>
<evidence type="ECO:0000256" key="5">
    <source>
        <dbReference type="PIRSR" id="PIRSR001362-2"/>
    </source>
</evidence>
<dbReference type="PANTHER" id="PTHR21631">
    <property type="entry name" value="ISOCITRATE LYASE/MALATE SYNTHASE"/>
    <property type="match status" value="1"/>
</dbReference>
<dbReference type="AlphaFoldDB" id="A0A316YNQ4"/>
<gene>
    <name evidence="7" type="ORF">FA10DRAFT_268205</name>
</gene>
<dbReference type="EMBL" id="KZ819637">
    <property type="protein sequence ID" value="PWN89683.1"/>
    <property type="molecule type" value="Genomic_DNA"/>
</dbReference>
<reference evidence="7 8" key="1">
    <citation type="journal article" date="2018" name="Mol. Biol. Evol.">
        <title>Broad Genomic Sampling Reveals a Smut Pathogenic Ancestry of the Fungal Clade Ustilaginomycotina.</title>
        <authorList>
            <person name="Kijpornyongpan T."/>
            <person name="Mondo S.J."/>
            <person name="Barry K."/>
            <person name="Sandor L."/>
            <person name="Lee J."/>
            <person name="Lipzen A."/>
            <person name="Pangilinan J."/>
            <person name="LaButti K."/>
            <person name="Hainaut M."/>
            <person name="Henrissat B."/>
            <person name="Grigoriev I.V."/>
            <person name="Spatafora J.W."/>
            <person name="Aime M.C."/>
        </authorList>
    </citation>
    <scope>NUCLEOTIDE SEQUENCE [LARGE SCALE GENOMIC DNA]</scope>
    <source>
        <strain evidence="7 8">MCA 4198</strain>
    </source>
</reference>
<feature type="active site" description="Proton acceptor" evidence="4">
    <location>
        <position position="227"/>
    </location>
</feature>
<evidence type="ECO:0000256" key="6">
    <source>
        <dbReference type="PIRSR" id="PIRSR001362-3"/>
    </source>
</evidence>
<evidence type="ECO:0000256" key="1">
    <source>
        <dbReference type="ARBA" id="ARBA00005704"/>
    </source>
</evidence>
<dbReference type="Pfam" id="PF00463">
    <property type="entry name" value="ICL"/>
    <property type="match status" value="1"/>
</dbReference>
<dbReference type="InterPro" id="IPR006254">
    <property type="entry name" value="Isocitrate_lyase"/>
</dbReference>
<keyword evidence="6" id="KW-0460">Magnesium</keyword>
<comment type="cofactor">
    <cofactor evidence="6">
        <name>Mg(2+)</name>
        <dbReference type="ChEBI" id="CHEBI:18420"/>
    </cofactor>
    <text evidence="6">Can also use Mn(2+) ion.</text>
</comment>
<feature type="binding site" evidence="5">
    <location>
        <position position="479"/>
    </location>
    <ligand>
        <name>substrate</name>
    </ligand>
</feature>
<proteinExistence type="inferred from homology"/>
<feature type="binding site" evidence="5">
    <location>
        <position position="264"/>
    </location>
    <ligand>
        <name>substrate</name>
    </ligand>
</feature>
<evidence type="ECO:0000256" key="3">
    <source>
        <dbReference type="PIRNR" id="PIRNR001362"/>
    </source>
</evidence>
<dbReference type="NCBIfam" id="TIGR01346">
    <property type="entry name" value="isocit_lyase"/>
    <property type="match status" value="1"/>
</dbReference>
<dbReference type="GO" id="GO:0004451">
    <property type="term" value="F:isocitrate lyase activity"/>
    <property type="evidence" value="ECO:0007669"/>
    <property type="project" value="InterPro"/>
</dbReference>
<dbReference type="PIRSF" id="PIRSF001362">
    <property type="entry name" value="Isocit_lyase"/>
    <property type="match status" value="1"/>
</dbReference>
<dbReference type="InterPro" id="IPR015813">
    <property type="entry name" value="Pyrv/PenolPyrv_kinase-like_dom"/>
</dbReference>
<dbReference type="GO" id="GO:0046872">
    <property type="term" value="F:metal ion binding"/>
    <property type="evidence" value="ECO:0007669"/>
    <property type="project" value="UniProtKB-KW"/>
</dbReference>
<dbReference type="SUPFAM" id="SSF51621">
    <property type="entry name" value="Phosphoenolpyruvate/pyruvate domain"/>
    <property type="match status" value="1"/>
</dbReference>
<dbReference type="GO" id="GO:0005759">
    <property type="term" value="C:mitochondrial matrix"/>
    <property type="evidence" value="ECO:0007669"/>
    <property type="project" value="TreeGrafter"/>
</dbReference>
<name>A0A316YNQ4_9BASI</name>
<feature type="binding site" evidence="5">
    <location>
        <begin position="228"/>
        <end position="229"/>
    </location>
    <ligand>
        <name>substrate</name>
    </ligand>
</feature>
<dbReference type="InParanoid" id="A0A316YNQ4"/>
<keyword evidence="8" id="KW-1185">Reference proteome</keyword>
<dbReference type="PANTHER" id="PTHR21631:SF13">
    <property type="entry name" value="MITOCHONDRIAL 2-METHYLISOCITRATE LYASE ICL2"/>
    <property type="match status" value="1"/>
</dbReference>
<dbReference type="STRING" id="215250.A0A316YNQ4"/>
<protein>
    <recommendedName>
        <fullName evidence="3">Isocitrate lyase</fullName>
    </recommendedName>
</protein>
<feature type="binding site" evidence="5">
    <location>
        <begin position="117"/>
        <end position="119"/>
    </location>
    <ligand>
        <name>substrate</name>
    </ligand>
</feature>
<evidence type="ECO:0000256" key="4">
    <source>
        <dbReference type="PIRSR" id="PIRSR001362-1"/>
    </source>
</evidence>
<dbReference type="Proteomes" id="UP000245768">
    <property type="component" value="Unassembled WGS sequence"/>
</dbReference>
<feature type="binding site" evidence="5">
    <location>
        <begin position="444"/>
        <end position="448"/>
    </location>
    <ligand>
        <name>substrate</name>
    </ligand>
</feature>
<evidence type="ECO:0000313" key="8">
    <source>
        <dbReference type="Proteomes" id="UP000245768"/>
    </source>
</evidence>
<comment type="similarity">
    <text evidence="1 3">Belongs to the isocitrate lyase/PEP mutase superfamily. Isocitrate lyase family.</text>
</comment>
<accession>A0A316YNQ4</accession>
<feature type="binding site" evidence="6">
    <location>
        <position position="189"/>
    </location>
    <ligand>
        <name>Mg(2+)</name>
        <dbReference type="ChEBI" id="CHEBI:18420"/>
    </ligand>
</feature>
<evidence type="ECO:0000313" key="7">
    <source>
        <dbReference type="EMBL" id="PWN89683.1"/>
    </source>
</evidence>
<dbReference type="RefSeq" id="XP_025376881.1">
    <property type="nucleotide sequence ID" value="XM_025522232.1"/>
</dbReference>
<dbReference type="InterPro" id="IPR018523">
    <property type="entry name" value="Isocitrate_lyase_ph_CS"/>
</dbReference>
<dbReference type="CDD" id="cd00377">
    <property type="entry name" value="ICL_PEPM"/>
    <property type="match status" value="1"/>
</dbReference>